<protein>
    <submittedName>
        <fullName evidence="1">Uncharacterized protein</fullName>
    </submittedName>
</protein>
<dbReference type="Proteomes" id="UP000238322">
    <property type="component" value="Unassembled WGS sequence"/>
</dbReference>
<evidence type="ECO:0000313" key="1">
    <source>
        <dbReference type="EMBL" id="PQO32790.1"/>
    </source>
</evidence>
<dbReference type="EMBL" id="PUHY01000012">
    <property type="protein sequence ID" value="PQO32790.1"/>
    <property type="molecule type" value="Genomic_DNA"/>
</dbReference>
<name>A0A2S8FL87_9BACT</name>
<gene>
    <name evidence="1" type="ORF">C5Y83_21625</name>
</gene>
<proteinExistence type="predicted"/>
<dbReference type="AlphaFoldDB" id="A0A2S8FL87"/>
<sequence>MPGEPSDKTPSESGHCQGICGGAVMDRDADLPSTIVVSDLFWLAPMVDFGAEFRSRFPAARTLAPATLAKRSGKLLRTSLQSLTC</sequence>
<comment type="caution">
    <text evidence="1">The sequence shown here is derived from an EMBL/GenBank/DDBJ whole genome shotgun (WGS) entry which is preliminary data.</text>
</comment>
<accession>A0A2S8FL87</accession>
<organism evidence="1 2">
    <name type="scientific">Blastopirellula marina</name>
    <dbReference type="NCBI Taxonomy" id="124"/>
    <lineage>
        <taxon>Bacteria</taxon>
        <taxon>Pseudomonadati</taxon>
        <taxon>Planctomycetota</taxon>
        <taxon>Planctomycetia</taxon>
        <taxon>Pirellulales</taxon>
        <taxon>Pirellulaceae</taxon>
        <taxon>Blastopirellula</taxon>
    </lineage>
</organism>
<evidence type="ECO:0000313" key="2">
    <source>
        <dbReference type="Proteomes" id="UP000238322"/>
    </source>
</evidence>
<reference evidence="1 2" key="1">
    <citation type="submission" date="2018-02" db="EMBL/GenBank/DDBJ databases">
        <title>Comparative genomes isolates from brazilian mangrove.</title>
        <authorList>
            <person name="Araujo J.E."/>
            <person name="Taketani R.G."/>
            <person name="Silva M.C.P."/>
            <person name="Loureco M.V."/>
            <person name="Andreote F.D."/>
        </authorList>
    </citation>
    <scope>NUCLEOTIDE SEQUENCE [LARGE SCALE GENOMIC DNA]</scope>
    <source>
        <strain evidence="1 2">Hex-1 MGV</strain>
    </source>
</reference>